<dbReference type="InterPro" id="IPR016135">
    <property type="entry name" value="UBQ-conjugating_enzyme/RWD"/>
</dbReference>
<dbReference type="AlphaFoldDB" id="A0A915EDL8"/>
<name>A0A915EDL8_9BILA</name>
<sequence length="67" mass="7497">MDACGKRLAKELSQMVTEPPVGVNVKHNEDLRIWTVVVDGASSTLYEGEKLLYSSALMISTRFLLQR</sequence>
<dbReference type="WBParaSite" id="jg5552">
    <property type="protein sequence ID" value="jg5552"/>
    <property type="gene ID" value="jg5552"/>
</dbReference>
<evidence type="ECO:0000313" key="1">
    <source>
        <dbReference type="Proteomes" id="UP000887574"/>
    </source>
</evidence>
<organism evidence="1 2">
    <name type="scientific">Ditylenchus dipsaci</name>
    <dbReference type="NCBI Taxonomy" id="166011"/>
    <lineage>
        <taxon>Eukaryota</taxon>
        <taxon>Metazoa</taxon>
        <taxon>Ecdysozoa</taxon>
        <taxon>Nematoda</taxon>
        <taxon>Chromadorea</taxon>
        <taxon>Rhabditida</taxon>
        <taxon>Tylenchina</taxon>
        <taxon>Tylenchomorpha</taxon>
        <taxon>Sphaerularioidea</taxon>
        <taxon>Anguinidae</taxon>
        <taxon>Anguininae</taxon>
        <taxon>Ditylenchus</taxon>
    </lineage>
</organism>
<keyword evidence="1" id="KW-1185">Reference proteome</keyword>
<dbReference type="Proteomes" id="UP000887574">
    <property type="component" value="Unplaced"/>
</dbReference>
<proteinExistence type="predicted"/>
<reference evidence="2" key="1">
    <citation type="submission" date="2022-11" db="UniProtKB">
        <authorList>
            <consortium name="WormBaseParasite"/>
        </authorList>
    </citation>
    <scope>IDENTIFICATION</scope>
</reference>
<accession>A0A915EDL8</accession>
<dbReference type="Gene3D" id="3.10.110.10">
    <property type="entry name" value="Ubiquitin Conjugating Enzyme"/>
    <property type="match status" value="1"/>
</dbReference>
<protein>
    <submittedName>
        <fullName evidence="2">Uncharacterized protein</fullName>
    </submittedName>
</protein>
<evidence type="ECO:0000313" key="2">
    <source>
        <dbReference type="WBParaSite" id="jg5552"/>
    </source>
</evidence>
<dbReference type="SUPFAM" id="SSF54495">
    <property type="entry name" value="UBC-like"/>
    <property type="match status" value="1"/>
</dbReference>